<accession>A0ABU5IR01</accession>
<feature type="transmembrane region" description="Helical" evidence="2">
    <location>
        <begin position="166"/>
        <end position="186"/>
    </location>
</feature>
<feature type="transmembrane region" description="Helical" evidence="2">
    <location>
        <begin position="96"/>
        <end position="116"/>
    </location>
</feature>
<dbReference type="Proteomes" id="UP001293718">
    <property type="component" value="Unassembled WGS sequence"/>
</dbReference>
<keyword evidence="2" id="KW-0472">Membrane</keyword>
<feature type="transmembrane region" description="Helical" evidence="2">
    <location>
        <begin position="284"/>
        <end position="308"/>
    </location>
</feature>
<keyword evidence="1" id="KW-0813">Transport</keyword>
<feature type="transmembrane region" description="Helical" evidence="2">
    <location>
        <begin position="398"/>
        <end position="419"/>
    </location>
</feature>
<dbReference type="InterPro" id="IPR002528">
    <property type="entry name" value="MATE_fam"/>
</dbReference>
<proteinExistence type="predicted"/>
<keyword evidence="2" id="KW-0812">Transmembrane</keyword>
<keyword evidence="4" id="KW-1185">Reference proteome</keyword>
<protein>
    <submittedName>
        <fullName evidence="3">MATE family efflux transporter</fullName>
    </submittedName>
</protein>
<feature type="transmembrane region" description="Helical" evidence="2">
    <location>
        <begin position="249"/>
        <end position="272"/>
    </location>
</feature>
<feature type="transmembrane region" description="Helical" evidence="2">
    <location>
        <begin position="329"/>
        <end position="353"/>
    </location>
</feature>
<evidence type="ECO:0000313" key="4">
    <source>
        <dbReference type="Proteomes" id="UP001293718"/>
    </source>
</evidence>
<dbReference type="RefSeq" id="WP_322468509.1">
    <property type="nucleotide sequence ID" value="NZ_JAXOJX010000107.1"/>
</dbReference>
<dbReference type="InterPro" id="IPR050222">
    <property type="entry name" value="MATE_MdtK"/>
</dbReference>
<dbReference type="PANTHER" id="PTHR43298:SF2">
    <property type="entry name" value="FMN_FAD EXPORTER YEEO-RELATED"/>
    <property type="match status" value="1"/>
</dbReference>
<feature type="transmembrane region" description="Helical" evidence="2">
    <location>
        <begin position="19"/>
        <end position="39"/>
    </location>
</feature>
<evidence type="ECO:0000313" key="3">
    <source>
        <dbReference type="EMBL" id="MDZ5461304.1"/>
    </source>
</evidence>
<feature type="transmembrane region" description="Helical" evidence="2">
    <location>
        <begin position="59"/>
        <end position="84"/>
    </location>
</feature>
<organism evidence="3 4">
    <name type="scientific">Azohydromonas lata</name>
    <dbReference type="NCBI Taxonomy" id="45677"/>
    <lineage>
        <taxon>Bacteria</taxon>
        <taxon>Pseudomonadati</taxon>
        <taxon>Pseudomonadota</taxon>
        <taxon>Betaproteobacteria</taxon>
        <taxon>Burkholderiales</taxon>
        <taxon>Sphaerotilaceae</taxon>
        <taxon>Azohydromonas</taxon>
    </lineage>
</organism>
<gene>
    <name evidence="3" type="ORF">SM757_32490</name>
</gene>
<name>A0ABU5IR01_9BURK</name>
<evidence type="ECO:0000256" key="1">
    <source>
        <dbReference type="ARBA" id="ARBA00022448"/>
    </source>
</evidence>
<evidence type="ECO:0000256" key="2">
    <source>
        <dbReference type="SAM" id="Phobius"/>
    </source>
</evidence>
<sequence length="464" mass="48717">MADAAAALPPRFGQDLRHIAALAWPVFVGQIAVLSFATMDTLLLARHDARDLAALAVGSAAYVSVFIGLMGVVIAVGPIVGRLFGARRLAEAGEQLQQAFWLALALAVPGCLLLAFPQPFLAVAQATPEVAQRVRGYMAAVAFALPAALVFAAFRGFNTAVSRPKAVMALQVGGLFLKLPLSWLLVFGAPRLGLEPLGVTGCGIATAVVMWAQALAAWTLLRRDPFYVPFKLRRVCAPRWASIRDMLKLGVPMGLSIVVEVTGFTFMAIFIARLGTLPVAGHQIAANLAGLLYMLPLAIGNACGTLVAQRIGAGDPAGACRLGWRGVQLGLAAALLFGLALFLGRHAVLGLYTHEAGVAAAALPLLSWLALYHVGDAVQAVVAAVLRAWHVTTLPMFIYALAVWVLGLGGGYLLAFDMVHASEVWRGARGFWAAAAVGLMSAALALAGLLARVNRKTKSVKRNA</sequence>
<dbReference type="NCBIfam" id="TIGR00797">
    <property type="entry name" value="matE"/>
    <property type="match status" value="1"/>
</dbReference>
<dbReference type="PANTHER" id="PTHR43298">
    <property type="entry name" value="MULTIDRUG RESISTANCE PROTEIN NORM-RELATED"/>
    <property type="match status" value="1"/>
</dbReference>
<keyword evidence="2" id="KW-1133">Transmembrane helix</keyword>
<comment type="caution">
    <text evidence="3">The sequence shown here is derived from an EMBL/GenBank/DDBJ whole genome shotgun (WGS) entry which is preliminary data.</text>
</comment>
<feature type="transmembrane region" description="Helical" evidence="2">
    <location>
        <begin position="198"/>
        <end position="221"/>
    </location>
</feature>
<dbReference type="EMBL" id="JAXOJX010000107">
    <property type="protein sequence ID" value="MDZ5461304.1"/>
    <property type="molecule type" value="Genomic_DNA"/>
</dbReference>
<feature type="transmembrane region" description="Helical" evidence="2">
    <location>
        <begin position="136"/>
        <end position="154"/>
    </location>
</feature>
<dbReference type="Pfam" id="PF01554">
    <property type="entry name" value="MatE"/>
    <property type="match status" value="2"/>
</dbReference>
<reference evidence="3 4" key="1">
    <citation type="submission" date="2023-11" db="EMBL/GenBank/DDBJ databases">
        <title>Draft genome of Azohydromonas lata strain H1 (DSM1123), a polyhydroxyalkanoate producer.</title>
        <authorList>
            <person name="Traversa D."/>
            <person name="D'Addabbo P."/>
            <person name="Pazzani C."/>
            <person name="Manzari C."/>
            <person name="Chiara M."/>
            <person name="Scrascia M."/>
        </authorList>
    </citation>
    <scope>NUCLEOTIDE SEQUENCE [LARGE SCALE GENOMIC DNA]</scope>
    <source>
        <strain evidence="3 4">H1</strain>
    </source>
</reference>
<feature type="transmembrane region" description="Helical" evidence="2">
    <location>
        <begin position="431"/>
        <end position="453"/>
    </location>
</feature>